<evidence type="ECO:0000256" key="1">
    <source>
        <dbReference type="SAM" id="SignalP"/>
    </source>
</evidence>
<evidence type="ECO:0000313" key="3">
    <source>
        <dbReference type="Proteomes" id="UP000184418"/>
    </source>
</evidence>
<dbReference type="AlphaFoldDB" id="A0A1M6CUQ2"/>
<protein>
    <recommendedName>
        <fullName evidence="4">Outer membrane protein beta-barrel domain-containing protein</fullName>
    </recommendedName>
</protein>
<feature type="chain" id="PRO_5013133199" description="Outer membrane protein beta-barrel domain-containing protein" evidence="1">
    <location>
        <begin position="21"/>
        <end position="223"/>
    </location>
</feature>
<organism evidence="2 3">
    <name type="scientific">Hymenobacter daecheongensis DSM 21074</name>
    <dbReference type="NCBI Taxonomy" id="1121955"/>
    <lineage>
        <taxon>Bacteria</taxon>
        <taxon>Pseudomonadati</taxon>
        <taxon>Bacteroidota</taxon>
        <taxon>Cytophagia</taxon>
        <taxon>Cytophagales</taxon>
        <taxon>Hymenobacteraceae</taxon>
        <taxon>Hymenobacter</taxon>
    </lineage>
</organism>
<proteinExistence type="predicted"/>
<dbReference type="Proteomes" id="UP000184418">
    <property type="component" value="Unassembled WGS sequence"/>
</dbReference>
<name>A0A1M6CUQ2_9BACT</name>
<feature type="signal peptide" evidence="1">
    <location>
        <begin position="1"/>
        <end position="20"/>
    </location>
</feature>
<dbReference type="RefSeq" id="WP_073106687.1">
    <property type="nucleotide sequence ID" value="NZ_FQYN01000002.1"/>
</dbReference>
<gene>
    <name evidence="2" type="ORF">SAMN02745146_1280</name>
</gene>
<reference evidence="2 3" key="1">
    <citation type="submission" date="2016-11" db="EMBL/GenBank/DDBJ databases">
        <authorList>
            <person name="Jaros S."/>
            <person name="Januszkiewicz K."/>
            <person name="Wedrychowicz H."/>
        </authorList>
    </citation>
    <scope>NUCLEOTIDE SEQUENCE [LARGE SCALE GENOMIC DNA]</scope>
    <source>
        <strain evidence="2 3">DSM 21074</strain>
    </source>
</reference>
<evidence type="ECO:0008006" key="4">
    <source>
        <dbReference type="Google" id="ProtNLM"/>
    </source>
</evidence>
<accession>A0A1M6CUQ2</accession>
<dbReference type="SUPFAM" id="SSF56925">
    <property type="entry name" value="OMPA-like"/>
    <property type="match status" value="1"/>
</dbReference>
<dbReference type="InterPro" id="IPR011250">
    <property type="entry name" value="OMP/PagP_B-barrel"/>
</dbReference>
<dbReference type="STRING" id="1121955.SAMN02745146_1280"/>
<keyword evidence="1" id="KW-0732">Signal</keyword>
<keyword evidence="3" id="KW-1185">Reference proteome</keyword>
<sequence length="223" mass="24888">MKNTTLPVILLVLLGSAAHAQDTPHLFEVGLDVVNHSPFVSSQNSFYNTYSNDKTQWLSGVLFRYNLNRFALRTSINYTTNTQAVDSENCADCLVGESKGQEAKLKVGGQYAPFARAPWLYVFSDVYYRRYASEGNLTGGLCGCLDTDVRVKSNGFGIAPGLGAKVRMLNHFYLNPEVYHEVGRGTNTETYADRRTGEPYPNSLRTPTYLRNLSVRLNAIYAF</sequence>
<dbReference type="OrthoDB" id="877897at2"/>
<dbReference type="EMBL" id="FQYN01000002">
    <property type="protein sequence ID" value="SHI64815.1"/>
    <property type="molecule type" value="Genomic_DNA"/>
</dbReference>
<evidence type="ECO:0000313" key="2">
    <source>
        <dbReference type="EMBL" id="SHI64815.1"/>
    </source>
</evidence>